<feature type="non-terminal residue" evidence="1">
    <location>
        <position position="110"/>
    </location>
</feature>
<sequence>PVVGAVVGTDVDGNSLSYQLQNRPTNGIAVVNANGTFSYQPNLNFNGSDQFTVLVSDGQGGTAVSIVTINVIPVNDPPITSNVSFTIAEDSTLINRIVAVDPDGDPLTFS</sequence>
<reference evidence="1" key="1">
    <citation type="journal article" date="2022" name="J Environ Chem Eng">
        <title>Biodegradation of petroleum oil using a constructed nonpathogenic and heavy metal-tolerant bacterial consortium isolated from marine sponges.</title>
        <authorList>
            <person name="Dechsakulwatana C."/>
            <person name="Rungsihiranrut A."/>
            <person name="Muangchinda C."/>
            <person name="Ningthoujam R."/>
            <person name="Klankeo P."/>
            <person name="Pinyakong O."/>
        </authorList>
    </citation>
    <scope>NUCLEOTIDE SEQUENCE</scope>
    <source>
        <strain evidence="1">TL01-2</strain>
    </source>
</reference>
<dbReference type="Gene3D" id="2.60.40.3440">
    <property type="match status" value="1"/>
</dbReference>
<dbReference type="AlphaFoldDB" id="A0AAX6NK07"/>
<dbReference type="EMBL" id="JAPTGD010000030">
    <property type="protein sequence ID" value="MDU9695814.1"/>
    <property type="molecule type" value="Genomic_DNA"/>
</dbReference>
<dbReference type="Proteomes" id="UP001269400">
    <property type="component" value="Unassembled WGS sequence"/>
</dbReference>
<dbReference type="GO" id="GO:0005509">
    <property type="term" value="F:calcium ion binding"/>
    <property type="evidence" value="ECO:0007669"/>
    <property type="project" value="InterPro"/>
</dbReference>
<dbReference type="NCBIfam" id="TIGR01965">
    <property type="entry name" value="VCBS_repeat"/>
    <property type="match status" value="1"/>
</dbReference>
<proteinExistence type="predicted"/>
<organism evidence="1 2">
    <name type="scientific">Priestia aryabhattai</name>
    <name type="common">Bacillus aryabhattai</name>
    <dbReference type="NCBI Taxonomy" id="412384"/>
    <lineage>
        <taxon>Bacteria</taxon>
        <taxon>Bacillati</taxon>
        <taxon>Bacillota</taxon>
        <taxon>Bacilli</taxon>
        <taxon>Bacillales</taxon>
        <taxon>Bacillaceae</taxon>
        <taxon>Priestia</taxon>
    </lineage>
</organism>
<evidence type="ECO:0000313" key="1">
    <source>
        <dbReference type="EMBL" id="MDU9695814.1"/>
    </source>
</evidence>
<evidence type="ECO:0000313" key="2">
    <source>
        <dbReference type="Proteomes" id="UP001269400"/>
    </source>
</evidence>
<gene>
    <name evidence="1" type="ORF">O0Q50_32195</name>
</gene>
<reference evidence="1" key="2">
    <citation type="submission" date="2022-12" db="EMBL/GenBank/DDBJ databases">
        <authorList>
            <person name="Dechsakulwatana C."/>
            <person name="Rungsihiranrut A."/>
            <person name="Muangchinda C."/>
            <person name="Ningthoujam R."/>
            <person name="Klankeo P."/>
            <person name="Pinyakong O."/>
        </authorList>
    </citation>
    <scope>NUCLEOTIDE SEQUENCE</scope>
    <source>
        <strain evidence="1">TL01-2</strain>
    </source>
</reference>
<dbReference type="RefSeq" id="WP_316911749.1">
    <property type="nucleotide sequence ID" value="NZ_JAPTGD010000030.1"/>
</dbReference>
<protein>
    <submittedName>
        <fullName evidence="1">Cadherin-like domain-containing protein</fullName>
    </submittedName>
</protein>
<dbReference type="GO" id="GO:0016020">
    <property type="term" value="C:membrane"/>
    <property type="evidence" value="ECO:0007669"/>
    <property type="project" value="InterPro"/>
</dbReference>
<dbReference type="InterPro" id="IPR010221">
    <property type="entry name" value="VCBS_dom"/>
</dbReference>
<comment type="caution">
    <text evidence="1">The sequence shown here is derived from an EMBL/GenBank/DDBJ whole genome shotgun (WGS) entry which is preliminary data.</text>
</comment>
<dbReference type="InterPro" id="IPR015919">
    <property type="entry name" value="Cadherin-like_sf"/>
</dbReference>
<dbReference type="Pfam" id="PF17963">
    <property type="entry name" value="Big_9"/>
    <property type="match status" value="1"/>
</dbReference>
<dbReference type="SUPFAM" id="SSF49313">
    <property type="entry name" value="Cadherin-like"/>
    <property type="match status" value="1"/>
</dbReference>
<name>A0AAX6NK07_PRIAR</name>
<accession>A0AAX6NK07</accession>
<feature type="non-terminal residue" evidence="1">
    <location>
        <position position="1"/>
    </location>
</feature>